<evidence type="ECO:0000313" key="5">
    <source>
        <dbReference type="EMBL" id="VFK28412.1"/>
    </source>
</evidence>
<dbReference type="PANTHER" id="PTHR35936:SF35">
    <property type="entry name" value="L-CYSTINE-BINDING PROTEIN TCYJ"/>
    <property type="match status" value="1"/>
</dbReference>
<accession>A0A450X238</accession>
<dbReference type="EMBL" id="CAADFO010000004">
    <property type="protein sequence ID" value="VFK23291.1"/>
    <property type="molecule type" value="Genomic_DNA"/>
</dbReference>
<dbReference type="Pfam" id="PF00497">
    <property type="entry name" value="SBP_bac_3"/>
    <property type="match status" value="1"/>
</dbReference>
<feature type="domain" description="Solute-binding protein family 3/N-terminal" evidence="3">
    <location>
        <begin position="55"/>
        <end position="289"/>
    </location>
</feature>
<sequence>MKTRLALILAIIALGVALFSVVRDRNIPNNTTASDNKVWLQNNVSSLGQARKTRVLKVGYSGFRPYTIINLNETDPSARVEGFCVDLVNEIVDRQVPSWRAEWHKVNFETLRADMESGRFDVFADAVYQTVPRASQFGFTEPYSYFGVGAGIVRKGDSRFVDFGDLDVEGVTVSLAEGWTATEYARRILSKPNFHVVAVGDDPFVQFQEVISGRADIALQDVPTVLQYVNANADKVDALWINNPPTRVAAGFMTRSGDWEMLHFLNVALRALKADGTIARLDRKWKGLGEYPSWEFTLGTGLK</sequence>
<comment type="similarity">
    <text evidence="1">Belongs to the bacterial solute-binding protein 3 family.</text>
</comment>
<protein>
    <submittedName>
        <fullName evidence="4">ABC-type amino acid transport substrate-binding protein</fullName>
    </submittedName>
</protein>
<dbReference type="SMART" id="SM00062">
    <property type="entry name" value="PBPb"/>
    <property type="match status" value="1"/>
</dbReference>
<evidence type="ECO:0000256" key="1">
    <source>
        <dbReference type="ARBA" id="ARBA00010333"/>
    </source>
</evidence>
<evidence type="ECO:0000313" key="4">
    <source>
        <dbReference type="EMBL" id="VFK23291.1"/>
    </source>
</evidence>
<evidence type="ECO:0000256" key="2">
    <source>
        <dbReference type="ARBA" id="ARBA00022729"/>
    </source>
</evidence>
<name>A0A450X238_9GAMM</name>
<keyword evidence="2" id="KW-0732">Signal</keyword>
<organism evidence="4">
    <name type="scientific">Candidatus Kentrum sp. MB</name>
    <dbReference type="NCBI Taxonomy" id="2138164"/>
    <lineage>
        <taxon>Bacteria</taxon>
        <taxon>Pseudomonadati</taxon>
        <taxon>Pseudomonadota</taxon>
        <taxon>Gammaproteobacteria</taxon>
        <taxon>Candidatus Kentrum</taxon>
    </lineage>
</organism>
<dbReference type="AlphaFoldDB" id="A0A450X238"/>
<reference evidence="4" key="1">
    <citation type="submission" date="2019-02" db="EMBL/GenBank/DDBJ databases">
        <authorList>
            <person name="Gruber-Vodicka R. H."/>
            <person name="Seah K. B. B."/>
        </authorList>
    </citation>
    <scope>NUCLEOTIDE SEQUENCE</scope>
    <source>
        <strain evidence="4">BECK_BZ197</strain>
        <strain evidence="6">BECK_BZ198</strain>
        <strain evidence="5">BECK_BZ199</strain>
    </source>
</reference>
<evidence type="ECO:0000259" key="3">
    <source>
        <dbReference type="SMART" id="SM00062"/>
    </source>
</evidence>
<evidence type="ECO:0000313" key="6">
    <source>
        <dbReference type="EMBL" id="VFK74244.1"/>
    </source>
</evidence>
<dbReference type="Gene3D" id="3.40.190.10">
    <property type="entry name" value="Periplasmic binding protein-like II"/>
    <property type="match status" value="2"/>
</dbReference>
<dbReference type="EMBL" id="CAADFQ010000006">
    <property type="protein sequence ID" value="VFK28412.1"/>
    <property type="molecule type" value="Genomic_DNA"/>
</dbReference>
<dbReference type="EMBL" id="CAADGH010000002">
    <property type="protein sequence ID" value="VFK74244.1"/>
    <property type="molecule type" value="Genomic_DNA"/>
</dbReference>
<dbReference type="InterPro" id="IPR001638">
    <property type="entry name" value="Solute-binding_3/MltF_N"/>
</dbReference>
<gene>
    <name evidence="4" type="ORF">BECKMB1821G_GA0114241_100449</name>
    <name evidence="6" type="ORF">BECKMB1821H_GA0114242_100265</name>
    <name evidence="5" type="ORF">BECKMB1821I_GA0114274_100647</name>
</gene>
<dbReference type="SUPFAM" id="SSF53850">
    <property type="entry name" value="Periplasmic binding protein-like II"/>
    <property type="match status" value="1"/>
</dbReference>
<dbReference type="PANTHER" id="PTHR35936">
    <property type="entry name" value="MEMBRANE-BOUND LYTIC MUREIN TRANSGLYCOSYLASE F"/>
    <property type="match status" value="1"/>
</dbReference>
<proteinExistence type="inferred from homology"/>